<dbReference type="EMBL" id="JAULRT010000027">
    <property type="protein sequence ID" value="MDO3380626.1"/>
    <property type="molecule type" value="Genomic_DNA"/>
</dbReference>
<evidence type="ECO:0000313" key="6">
    <source>
        <dbReference type="EMBL" id="MDO3380626.1"/>
    </source>
</evidence>
<dbReference type="InterPro" id="IPR036388">
    <property type="entry name" value="WH-like_DNA-bd_sf"/>
</dbReference>
<dbReference type="SUPFAM" id="SSF53850">
    <property type="entry name" value="Periplasmic binding protein-like II"/>
    <property type="match status" value="1"/>
</dbReference>
<dbReference type="Gene3D" id="3.40.190.290">
    <property type="match status" value="1"/>
</dbReference>
<proteinExistence type="inferred from homology"/>
<evidence type="ECO:0000256" key="4">
    <source>
        <dbReference type="ARBA" id="ARBA00023163"/>
    </source>
</evidence>
<dbReference type="InterPro" id="IPR005119">
    <property type="entry name" value="LysR_subst-bd"/>
</dbReference>
<reference evidence="6" key="1">
    <citation type="submission" date="2023-07" db="EMBL/GenBank/DDBJ databases">
        <title>Gilvimarinus algae sp. nov., isolated from the surface of Kelp.</title>
        <authorList>
            <person name="Sun Y.Y."/>
            <person name="Gong Y."/>
            <person name="Du Z.J."/>
        </authorList>
    </citation>
    <scope>NUCLEOTIDE SEQUENCE</scope>
    <source>
        <strain evidence="6">SDUM040014</strain>
    </source>
</reference>
<gene>
    <name evidence="6" type="ORF">QWI16_00490</name>
</gene>
<keyword evidence="4" id="KW-0804">Transcription</keyword>
<evidence type="ECO:0000256" key="1">
    <source>
        <dbReference type="ARBA" id="ARBA00009437"/>
    </source>
</evidence>
<dbReference type="PROSITE" id="PS50931">
    <property type="entry name" value="HTH_LYSR"/>
    <property type="match status" value="1"/>
</dbReference>
<dbReference type="CDD" id="cd08422">
    <property type="entry name" value="PBP2_CrgA_like"/>
    <property type="match status" value="1"/>
</dbReference>
<keyword evidence="2" id="KW-0805">Transcription regulation</keyword>
<evidence type="ECO:0000313" key="7">
    <source>
        <dbReference type="Proteomes" id="UP001168380"/>
    </source>
</evidence>
<dbReference type="Pfam" id="PF00126">
    <property type="entry name" value="HTH_1"/>
    <property type="match status" value="1"/>
</dbReference>
<dbReference type="SUPFAM" id="SSF46785">
    <property type="entry name" value="Winged helix' DNA-binding domain"/>
    <property type="match status" value="1"/>
</dbReference>
<dbReference type="InterPro" id="IPR000847">
    <property type="entry name" value="LysR_HTH_N"/>
</dbReference>
<sequence length="305" mass="34285">MNLETIDLKSLRIFVATAEHLSFTRAGEALQQPKSVVSKTVSRLEQTLGVSLLERSSRVVRLTEAGQILYSRALSLLEEAALILSDVQGMQTRVSGELRLAAPPALGRYLARELIPEYLRLWPEVSVSLKLSYDYEDLFKEGLDLAFRMGGHRDDHLIEKPLGFANRVMVATPAYLSEHPPVTRPEDLSAHLSLQVFDKPFSSWSMQNGEASYSVSMRKQFQCADMEALKNVLLSDMGIAQLPWLVVRDELHSGRLVEVLPGWVSDGLTISAVYRLGPNKPAKLEKFLALTEQKRHLFDLQRRSL</sequence>
<dbReference type="PANTHER" id="PTHR30537:SF5">
    <property type="entry name" value="HTH-TYPE TRANSCRIPTIONAL ACTIVATOR TTDR-RELATED"/>
    <property type="match status" value="1"/>
</dbReference>
<dbReference type="PANTHER" id="PTHR30537">
    <property type="entry name" value="HTH-TYPE TRANSCRIPTIONAL REGULATOR"/>
    <property type="match status" value="1"/>
</dbReference>
<accession>A0ABT8T919</accession>
<comment type="similarity">
    <text evidence="1">Belongs to the LysR transcriptional regulatory family.</text>
</comment>
<dbReference type="Gene3D" id="1.10.10.10">
    <property type="entry name" value="Winged helix-like DNA-binding domain superfamily/Winged helix DNA-binding domain"/>
    <property type="match status" value="1"/>
</dbReference>
<evidence type="ECO:0000259" key="5">
    <source>
        <dbReference type="PROSITE" id="PS50931"/>
    </source>
</evidence>
<keyword evidence="3" id="KW-0238">DNA-binding</keyword>
<comment type="caution">
    <text evidence="6">The sequence shown here is derived from an EMBL/GenBank/DDBJ whole genome shotgun (WGS) entry which is preliminary data.</text>
</comment>
<feature type="domain" description="HTH lysR-type" evidence="5">
    <location>
        <begin position="6"/>
        <end position="63"/>
    </location>
</feature>
<evidence type="ECO:0000256" key="3">
    <source>
        <dbReference type="ARBA" id="ARBA00023125"/>
    </source>
</evidence>
<dbReference type="Proteomes" id="UP001168380">
    <property type="component" value="Unassembled WGS sequence"/>
</dbReference>
<organism evidence="6 7">
    <name type="scientific">Gilvimarinus algae</name>
    <dbReference type="NCBI Taxonomy" id="3058037"/>
    <lineage>
        <taxon>Bacteria</taxon>
        <taxon>Pseudomonadati</taxon>
        <taxon>Pseudomonadota</taxon>
        <taxon>Gammaproteobacteria</taxon>
        <taxon>Cellvibrionales</taxon>
        <taxon>Cellvibrionaceae</taxon>
        <taxon>Gilvimarinus</taxon>
    </lineage>
</organism>
<evidence type="ECO:0000256" key="2">
    <source>
        <dbReference type="ARBA" id="ARBA00023015"/>
    </source>
</evidence>
<keyword evidence="7" id="KW-1185">Reference proteome</keyword>
<dbReference type="InterPro" id="IPR058163">
    <property type="entry name" value="LysR-type_TF_proteobact-type"/>
</dbReference>
<dbReference type="Pfam" id="PF03466">
    <property type="entry name" value="LysR_substrate"/>
    <property type="match status" value="1"/>
</dbReference>
<name>A0ABT8T919_9GAMM</name>
<dbReference type="RefSeq" id="WP_302710750.1">
    <property type="nucleotide sequence ID" value="NZ_JAULRT010000027.1"/>
</dbReference>
<dbReference type="InterPro" id="IPR036390">
    <property type="entry name" value="WH_DNA-bd_sf"/>
</dbReference>
<protein>
    <submittedName>
        <fullName evidence="6">LysR family transcriptional regulator</fullName>
    </submittedName>
</protein>